<sequence>MLEAVKLAESKDPAHASIKANLAAAKLGPDVARAGLLPQVLVTANVANNKLEQDRTTLNGGLITLGGTTDYDSNDVTARIIQPLFDLSAYRQYETSLLQKSRDEALAVDQVQRFRMQVVSAYIDVLRAEAALKLAEGREQTLNKRLEDAKIRFKLGTLPKLDLLETQAQFDQTRSQRLTAQNALETSKNVLASKVGTQQINLPPLKTNLPLIPFVPIDQKGWKALAQERSPSLVASRLDIEVAEKERSSVQAGYLPQVNAVASVSQRDVSGGDNLAISLNSGRTEQVGVELRWELFGGGRTTNRAKQLAQRNEALREDLRAGEINLGNRVGNLFTTAQNDAQRVKANSSAVASANASRNAIEVGYKLGTHTILELLAAENRLQSARQEQDNAYFDYLQNSLNLHASSGVLYYSILARYGNVFNLTSGKSETK</sequence>
<dbReference type="GO" id="GO:0015562">
    <property type="term" value="F:efflux transmembrane transporter activity"/>
    <property type="evidence" value="ECO:0007669"/>
    <property type="project" value="InterPro"/>
</dbReference>
<keyword evidence="6" id="KW-0472">Membrane</keyword>
<dbReference type="SUPFAM" id="SSF56954">
    <property type="entry name" value="Outer membrane efflux proteins (OEP)"/>
    <property type="match status" value="1"/>
</dbReference>
<dbReference type="Pfam" id="PF02321">
    <property type="entry name" value="OEP"/>
    <property type="match status" value="2"/>
</dbReference>
<name>A0AA86J7S1_9BURK</name>
<dbReference type="GO" id="GO:1990281">
    <property type="term" value="C:efflux pump complex"/>
    <property type="evidence" value="ECO:0007669"/>
    <property type="project" value="TreeGrafter"/>
</dbReference>
<dbReference type="Gene3D" id="1.20.1600.10">
    <property type="entry name" value="Outer membrane efflux proteins (OEP)"/>
    <property type="match status" value="1"/>
</dbReference>
<reference evidence="8 9" key="1">
    <citation type="submission" date="2023-10" db="EMBL/GenBank/DDBJ databases">
        <title>Complete Genome Sequence of Limnobacter thiooxidans CS-K2T, Isolated from freshwater lake sediments in Bavaria, Germany.</title>
        <authorList>
            <person name="Naruki M."/>
            <person name="Watanabe A."/>
            <person name="Warashina T."/>
            <person name="Morita T."/>
            <person name="Arakawa K."/>
        </authorList>
    </citation>
    <scope>NUCLEOTIDE SEQUENCE [LARGE SCALE GENOMIC DNA]</scope>
    <source>
        <strain evidence="8 9">CS-K2</strain>
    </source>
</reference>
<dbReference type="GO" id="GO:0015288">
    <property type="term" value="F:porin activity"/>
    <property type="evidence" value="ECO:0007669"/>
    <property type="project" value="TreeGrafter"/>
</dbReference>
<evidence type="ECO:0000256" key="5">
    <source>
        <dbReference type="ARBA" id="ARBA00022692"/>
    </source>
</evidence>
<dbReference type="AlphaFoldDB" id="A0AA86J7S1"/>
<evidence type="ECO:0000313" key="9">
    <source>
        <dbReference type="Proteomes" id="UP001329151"/>
    </source>
</evidence>
<comment type="subcellular location">
    <subcellularLocation>
        <location evidence="1">Cell outer membrane</location>
    </subcellularLocation>
</comment>
<proteinExistence type="inferred from homology"/>
<dbReference type="EMBL" id="AP028947">
    <property type="protein sequence ID" value="BET26630.1"/>
    <property type="molecule type" value="Genomic_DNA"/>
</dbReference>
<keyword evidence="3" id="KW-0813">Transport</keyword>
<dbReference type="InterPro" id="IPR051906">
    <property type="entry name" value="TolC-like"/>
</dbReference>
<dbReference type="Proteomes" id="UP001329151">
    <property type="component" value="Chromosome"/>
</dbReference>
<keyword evidence="5" id="KW-0812">Transmembrane</keyword>
<evidence type="ECO:0000313" key="8">
    <source>
        <dbReference type="EMBL" id="BET26630.1"/>
    </source>
</evidence>
<dbReference type="PANTHER" id="PTHR30026">
    <property type="entry name" value="OUTER MEMBRANE PROTEIN TOLC"/>
    <property type="match status" value="1"/>
</dbReference>
<evidence type="ECO:0000256" key="2">
    <source>
        <dbReference type="ARBA" id="ARBA00007613"/>
    </source>
</evidence>
<evidence type="ECO:0000256" key="6">
    <source>
        <dbReference type="ARBA" id="ARBA00023136"/>
    </source>
</evidence>
<evidence type="ECO:0000256" key="4">
    <source>
        <dbReference type="ARBA" id="ARBA00022452"/>
    </source>
</evidence>
<dbReference type="KEGG" id="lto:RGQ30_21310"/>
<organism evidence="8 9">
    <name type="scientific">Limnobacter thiooxidans</name>
    <dbReference type="NCBI Taxonomy" id="131080"/>
    <lineage>
        <taxon>Bacteria</taxon>
        <taxon>Pseudomonadati</taxon>
        <taxon>Pseudomonadota</taxon>
        <taxon>Betaproteobacteria</taxon>
        <taxon>Burkholderiales</taxon>
        <taxon>Burkholderiaceae</taxon>
        <taxon>Limnobacter</taxon>
    </lineage>
</organism>
<evidence type="ECO:0000256" key="7">
    <source>
        <dbReference type="ARBA" id="ARBA00023237"/>
    </source>
</evidence>
<keyword evidence="9" id="KW-1185">Reference proteome</keyword>
<dbReference type="GO" id="GO:0009279">
    <property type="term" value="C:cell outer membrane"/>
    <property type="evidence" value="ECO:0007669"/>
    <property type="project" value="UniProtKB-SubCell"/>
</dbReference>
<evidence type="ECO:0000256" key="1">
    <source>
        <dbReference type="ARBA" id="ARBA00004442"/>
    </source>
</evidence>
<evidence type="ECO:0000256" key="3">
    <source>
        <dbReference type="ARBA" id="ARBA00022448"/>
    </source>
</evidence>
<dbReference type="InterPro" id="IPR003423">
    <property type="entry name" value="OMP_efflux"/>
</dbReference>
<comment type="similarity">
    <text evidence="2">Belongs to the outer membrane factor (OMF) (TC 1.B.17) family.</text>
</comment>
<dbReference type="PANTHER" id="PTHR30026:SF20">
    <property type="entry name" value="OUTER MEMBRANE PROTEIN TOLC"/>
    <property type="match status" value="1"/>
</dbReference>
<protein>
    <submittedName>
        <fullName evidence="8">Efflux transporter outer membrane subunit OpmH</fullName>
    </submittedName>
</protein>
<accession>A0AA86J7S1</accession>
<keyword evidence="4" id="KW-1134">Transmembrane beta strand</keyword>
<keyword evidence="7" id="KW-0998">Cell outer membrane</keyword>
<gene>
    <name evidence="8" type="primary">opmH</name>
    <name evidence="8" type="ORF">RGQ30_21310</name>
</gene>